<dbReference type="EMBL" id="SRPO01000113">
    <property type="protein sequence ID" value="KAG5940475.1"/>
    <property type="molecule type" value="Genomic_DNA"/>
</dbReference>
<gene>
    <name evidence="2" type="ORF">E4U60_000474</name>
</gene>
<evidence type="ECO:0000259" key="1">
    <source>
        <dbReference type="Pfam" id="PF24086"/>
    </source>
</evidence>
<evidence type="ECO:0000313" key="3">
    <source>
        <dbReference type="Proteomes" id="UP000706124"/>
    </source>
</evidence>
<proteinExistence type="predicted"/>
<evidence type="ECO:0000313" key="2">
    <source>
        <dbReference type="EMBL" id="KAG5940475.1"/>
    </source>
</evidence>
<dbReference type="AlphaFoldDB" id="A0A9P7ME28"/>
<reference evidence="2 3" key="1">
    <citation type="journal article" date="2020" name="bioRxiv">
        <title>Whole genome comparisons of ergot fungi reveals the divergence and evolution of species within the genus Claviceps are the result of varying mechanisms driving genome evolution and host range expansion.</title>
        <authorList>
            <person name="Wyka S.A."/>
            <person name="Mondo S.J."/>
            <person name="Liu M."/>
            <person name="Dettman J."/>
            <person name="Nalam V."/>
            <person name="Broders K.D."/>
        </authorList>
    </citation>
    <scope>NUCLEOTIDE SEQUENCE [LARGE SCALE GENOMIC DNA]</scope>
    <source>
        <strain evidence="2 3">CCC 1485</strain>
    </source>
</reference>
<organism evidence="2 3">
    <name type="scientific">Claviceps pazoutovae</name>
    <dbReference type="NCBI Taxonomy" id="1649127"/>
    <lineage>
        <taxon>Eukaryota</taxon>
        <taxon>Fungi</taxon>
        <taxon>Dikarya</taxon>
        <taxon>Ascomycota</taxon>
        <taxon>Pezizomycotina</taxon>
        <taxon>Sordariomycetes</taxon>
        <taxon>Hypocreomycetidae</taxon>
        <taxon>Hypocreales</taxon>
        <taxon>Clavicipitaceae</taxon>
        <taxon>Claviceps</taxon>
    </lineage>
</organism>
<sequence>MSVSPSDPAICPAASKVGNHTLNFDTHQPGPLFNPSGDLWFSEGFLISPLLPQAVQGYMPSSGGQLVEFVPPALTSQQSSDTAEIGVGPNAPNPCFRFNLYGANLGCAARAAEQWCEFHISAYTYNQAAANEMSIAWSEVKRVPACPSFPNAPCPLTPVALEGYQNITSVLIEVRVGLDLRTWWADDFSYGWTDNSCAAAQCREATAPQHVKREVVESAVRRGVWSWTPAGLRKLDDESVRGSAA</sequence>
<accession>A0A9P7ME28</accession>
<feature type="domain" description="DUF7371" evidence="1">
    <location>
        <begin position="17"/>
        <end position="203"/>
    </location>
</feature>
<protein>
    <recommendedName>
        <fullName evidence="1">DUF7371 domain-containing protein</fullName>
    </recommendedName>
</protein>
<dbReference type="Pfam" id="PF24086">
    <property type="entry name" value="DUF7371"/>
    <property type="match status" value="1"/>
</dbReference>
<name>A0A9P7ME28_9HYPO</name>
<keyword evidence="3" id="KW-1185">Reference proteome</keyword>
<dbReference type="InterPro" id="IPR055795">
    <property type="entry name" value="DUF7371"/>
</dbReference>
<dbReference type="OrthoDB" id="5385013at2759"/>
<comment type="caution">
    <text evidence="2">The sequence shown here is derived from an EMBL/GenBank/DDBJ whole genome shotgun (WGS) entry which is preliminary data.</text>
</comment>
<dbReference type="Proteomes" id="UP000706124">
    <property type="component" value="Unassembled WGS sequence"/>
</dbReference>